<dbReference type="EMBL" id="LYDR01000039">
    <property type="protein sequence ID" value="ODA34743.1"/>
    <property type="molecule type" value="Genomic_DNA"/>
</dbReference>
<keyword evidence="1" id="KW-0547">Nucleotide-binding</keyword>
<evidence type="ECO:0000313" key="4">
    <source>
        <dbReference type="Proteomes" id="UP000094828"/>
    </source>
</evidence>
<protein>
    <submittedName>
        <fullName evidence="3">Uncharacterized protein</fullName>
    </submittedName>
</protein>
<name>A0A1C3ENB7_9PLAN</name>
<organism evidence="3 4">
    <name type="scientific">Planctopirus hydrillae</name>
    <dbReference type="NCBI Taxonomy" id="1841610"/>
    <lineage>
        <taxon>Bacteria</taxon>
        <taxon>Pseudomonadati</taxon>
        <taxon>Planctomycetota</taxon>
        <taxon>Planctomycetia</taxon>
        <taxon>Planctomycetales</taxon>
        <taxon>Planctomycetaceae</taxon>
        <taxon>Planctopirus</taxon>
    </lineage>
</organism>
<dbReference type="InterPro" id="IPR029047">
    <property type="entry name" value="HSP70_peptide-bd_sf"/>
</dbReference>
<dbReference type="Gene3D" id="2.60.34.10">
    <property type="entry name" value="Substrate Binding Domain Of DNAk, Chain A, domain 1"/>
    <property type="match status" value="1"/>
</dbReference>
<dbReference type="GO" id="GO:0005524">
    <property type="term" value="F:ATP binding"/>
    <property type="evidence" value="ECO:0007669"/>
    <property type="project" value="UniProtKB-KW"/>
</dbReference>
<dbReference type="SUPFAM" id="SSF100920">
    <property type="entry name" value="Heat shock protein 70kD (HSP70), peptide-binding domain"/>
    <property type="match status" value="1"/>
</dbReference>
<sequence>MVVPYLVAFAAGCSGEESQIILTAPGNPPNTAAGKVGHVELVFPRLHLIDNSDATLKAYELEELSGVLAVLCESIGIEIDGKGFKALMENETVVPYTVLQVISTAQENQKVIKVHFQRKKGLPDAKPESIGTVEVSGIPMAPAGQPRIELRCTVNQFGDFKVSATDKSNGSALLVRLIEQGI</sequence>
<proteinExistence type="predicted"/>
<reference evidence="3 4" key="1">
    <citation type="submission" date="2016-05" db="EMBL/GenBank/DDBJ databases">
        <title>Genomic and physiological characterization of Planctopirus sp. isolated from fresh water lake.</title>
        <authorList>
            <person name="Subhash Y."/>
            <person name="Ramana C."/>
        </authorList>
    </citation>
    <scope>NUCLEOTIDE SEQUENCE [LARGE SCALE GENOMIC DNA]</scope>
    <source>
        <strain evidence="3 4">JC280</strain>
    </source>
</reference>
<keyword evidence="4" id="KW-1185">Reference proteome</keyword>
<dbReference type="STRING" id="1841610.A6X21_03495"/>
<dbReference type="Pfam" id="PF00012">
    <property type="entry name" value="HSP70"/>
    <property type="match status" value="1"/>
</dbReference>
<evidence type="ECO:0000313" key="3">
    <source>
        <dbReference type="EMBL" id="ODA34743.1"/>
    </source>
</evidence>
<gene>
    <name evidence="3" type="ORF">A6X21_03495</name>
</gene>
<evidence type="ECO:0000256" key="1">
    <source>
        <dbReference type="ARBA" id="ARBA00022741"/>
    </source>
</evidence>
<dbReference type="AlphaFoldDB" id="A0A1C3ENB7"/>
<dbReference type="GO" id="GO:0140662">
    <property type="term" value="F:ATP-dependent protein folding chaperone"/>
    <property type="evidence" value="ECO:0007669"/>
    <property type="project" value="InterPro"/>
</dbReference>
<dbReference type="InterPro" id="IPR013126">
    <property type="entry name" value="Hsp_70_fam"/>
</dbReference>
<dbReference type="Proteomes" id="UP000094828">
    <property type="component" value="Unassembled WGS sequence"/>
</dbReference>
<comment type="caution">
    <text evidence="3">The sequence shown here is derived from an EMBL/GenBank/DDBJ whole genome shotgun (WGS) entry which is preliminary data.</text>
</comment>
<keyword evidence="2" id="KW-0067">ATP-binding</keyword>
<dbReference type="RefSeq" id="WP_068846215.1">
    <property type="nucleotide sequence ID" value="NZ_LYDR01000039.1"/>
</dbReference>
<accession>A0A1C3ENB7</accession>
<evidence type="ECO:0000256" key="2">
    <source>
        <dbReference type="ARBA" id="ARBA00022840"/>
    </source>
</evidence>